<sequence>MTAPRLPTLALAIGMLLGGCAATGPTSESAPTPSAPEAPPAAEEQIQYGQFSADTLFALLTAEIAGQRNRFDIALNNYLEQAVVTRDAGIIERAMEISEFLGARQQALEMAQLWMEVSPDDPDALRAAALQLARAGQHEDALQVMQRVLELDDDTHFDLLALASLQADSETRAGLLNNLMALLQRHPDNPQLSFAAALLLQEEQRTEEALQLLRKHSGDNPSAASIMLQSRLLAGSGDMKQAISVLQGGVSRFPEDHRLRLLLARMLVTTEDYPEAVRHFRELSRQNPEDPEIQLALALIEMESGDHQAAIAELESLLELDPDNSSARYHLGQALALSGQTDAAIESWRAIRAGEEFLPSRRRMTQLLVEQNRVGELAQLMQDERARYPQQGLELYLLEIEALAPGAPERAMQLSNEALSQFEDSSSLLYTRALLAERLGKPAGLEADLQRILDLEPDNAMALNALGYTLADRNQRLDEALEMIEKAHRLRPEDPAILDSLGWVHYRLGNLELAEELLRRAYAAFPDAEVGAHLGEVLWQLGKHREARDVWDEAAADAEDSSLIDATRERLKAN</sequence>
<evidence type="ECO:0000256" key="2">
    <source>
        <dbReference type="SAM" id="SignalP"/>
    </source>
</evidence>
<dbReference type="Pfam" id="PF13424">
    <property type="entry name" value="TPR_12"/>
    <property type="match status" value="1"/>
</dbReference>
<dbReference type="Pfam" id="PF07721">
    <property type="entry name" value="TPR_4"/>
    <property type="match status" value="2"/>
</dbReference>
<dbReference type="RefSeq" id="WP_177197751.1">
    <property type="nucleotide sequence ID" value="NZ_FOYD01000001.1"/>
</dbReference>
<dbReference type="PROSITE" id="PS51257">
    <property type="entry name" value="PROKAR_LIPOPROTEIN"/>
    <property type="match status" value="1"/>
</dbReference>
<feature type="signal peptide" evidence="2">
    <location>
        <begin position="1"/>
        <end position="21"/>
    </location>
</feature>
<protein>
    <submittedName>
        <fullName evidence="3">Tetratricopeptide repeat-containing protein</fullName>
    </submittedName>
</protein>
<reference evidence="3 4" key="1">
    <citation type="submission" date="2016-10" db="EMBL/GenBank/DDBJ databases">
        <authorList>
            <person name="de Groot N.N."/>
        </authorList>
    </citation>
    <scope>NUCLEOTIDE SEQUENCE [LARGE SCALE GENOMIC DNA]</scope>
    <source>
        <strain evidence="3 4">JCM 18415</strain>
    </source>
</reference>
<dbReference type="GO" id="GO:0042802">
    <property type="term" value="F:identical protein binding"/>
    <property type="evidence" value="ECO:0007669"/>
    <property type="project" value="InterPro"/>
</dbReference>
<dbReference type="Proteomes" id="UP000242815">
    <property type="component" value="Unassembled WGS sequence"/>
</dbReference>
<dbReference type="STRING" id="1002526.SAMN05216578_10117"/>
<evidence type="ECO:0000256" key="1">
    <source>
        <dbReference type="PROSITE-ProRule" id="PRU00339"/>
    </source>
</evidence>
<accession>A0A1I5ZGY3</accession>
<organism evidence="3 4">
    <name type="scientific">Halopseudomonas formosensis</name>
    <dbReference type="NCBI Taxonomy" id="1002526"/>
    <lineage>
        <taxon>Bacteria</taxon>
        <taxon>Pseudomonadati</taxon>
        <taxon>Pseudomonadota</taxon>
        <taxon>Gammaproteobacteria</taxon>
        <taxon>Pseudomonadales</taxon>
        <taxon>Pseudomonadaceae</taxon>
        <taxon>Halopseudomonas</taxon>
    </lineage>
</organism>
<dbReference type="PANTHER" id="PTHR12558:SF13">
    <property type="entry name" value="CELL DIVISION CYCLE PROTEIN 27 HOMOLOG"/>
    <property type="match status" value="1"/>
</dbReference>
<keyword evidence="1" id="KW-0802">TPR repeat</keyword>
<proteinExistence type="predicted"/>
<dbReference type="PANTHER" id="PTHR12558">
    <property type="entry name" value="CELL DIVISION CYCLE 16,23,27"/>
    <property type="match status" value="1"/>
</dbReference>
<dbReference type="InterPro" id="IPR011717">
    <property type="entry name" value="TPR-4"/>
</dbReference>
<feature type="chain" id="PRO_5017209667" evidence="2">
    <location>
        <begin position="22"/>
        <end position="574"/>
    </location>
</feature>
<evidence type="ECO:0000313" key="4">
    <source>
        <dbReference type="Proteomes" id="UP000242815"/>
    </source>
</evidence>
<dbReference type="InterPro" id="IPR011990">
    <property type="entry name" value="TPR-like_helical_dom_sf"/>
</dbReference>
<feature type="repeat" description="TPR" evidence="1">
    <location>
        <begin position="257"/>
        <end position="290"/>
    </location>
</feature>
<dbReference type="PROSITE" id="PS50005">
    <property type="entry name" value="TPR"/>
    <property type="match status" value="2"/>
</dbReference>
<dbReference type="SUPFAM" id="SSF48452">
    <property type="entry name" value="TPR-like"/>
    <property type="match status" value="2"/>
</dbReference>
<dbReference type="AlphaFoldDB" id="A0A1I5ZGY3"/>
<gene>
    <name evidence="3" type="ORF">SAMN05216578_10117</name>
</gene>
<keyword evidence="2" id="KW-0732">Signal</keyword>
<feature type="repeat" description="TPR" evidence="1">
    <location>
        <begin position="291"/>
        <end position="324"/>
    </location>
</feature>
<dbReference type="Gene3D" id="1.25.40.10">
    <property type="entry name" value="Tetratricopeptide repeat domain"/>
    <property type="match status" value="3"/>
</dbReference>
<name>A0A1I5ZGY3_9GAMM</name>
<evidence type="ECO:0000313" key="3">
    <source>
        <dbReference type="EMBL" id="SFQ55670.1"/>
    </source>
</evidence>
<dbReference type="SMART" id="SM00028">
    <property type="entry name" value="TPR"/>
    <property type="match status" value="7"/>
</dbReference>
<dbReference type="EMBL" id="FOYD01000001">
    <property type="protein sequence ID" value="SFQ55670.1"/>
    <property type="molecule type" value="Genomic_DNA"/>
</dbReference>
<dbReference type="InterPro" id="IPR019734">
    <property type="entry name" value="TPR_rpt"/>
</dbReference>
<dbReference type="Pfam" id="PF13432">
    <property type="entry name" value="TPR_16"/>
    <property type="match status" value="1"/>
</dbReference>